<dbReference type="InterPro" id="IPR027417">
    <property type="entry name" value="P-loop_NTPase"/>
</dbReference>
<dbReference type="AlphaFoldDB" id="A0A8H5EVN3"/>
<evidence type="ECO:0000256" key="1">
    <source>
        <dbReference type="RuleBase" id="RU363044"/>
    </source>
</evidence>
<dbReference type="GO" id="GO:0005524">
    <property type="term" value="F:ATP binding"/>
    <property type="evidence" value="ECO:0007669"/>
    <property type="project" value="UniProtKB-KW"/>
</dbReference>
<evidence type="ECO:0000313" key="5">
    <source>
        <dbReference type="Proteomes" id="UP000541558"/>
    </source>
</evidence>
<sequence length="1202" mass="133189">MLIWLRGHLPPEALESTLKASPEYRSALEKWLDSIVDSGFIGAKARLNTMMDGGDKDVIRKGEPHPAAVPEPSPSNLEPTVFKEEMAEYVDELLTRFNWHVHTGTCWKYLRPREARSDVNCRFGMDGSCISETRVNEETGAISIRRRHPRMTHYNPTATFLLKCNTDIKFIGSGGDAKAFLYYVTDYITKAPLSMHAGLTALSYAIRQGEARGLLSDAPREERDTRRVMTIAINSMLGHQEISHPQVMSYILGGGESYTNEQFQAINWAEVIRFVERLGLTLMGQSESLGNPQDSGSALPPTVPDVQLHVSIEDGAPSASNQLLDYIYRPESPPYSSMGLYRHVASTRKASLPRHTSTSRTRVSSTSKPFSSSNHPQFHTHALGIRRVNVVPVLLGPSIPRRNGSEAESEQWARDMCILFRPWRSPSDLKGNNESWSSALEAWLPNLDAQDRAVMENMSLVAEAKQARNERPRRRTKGPQDDLLSHLVDLQTTTPAEEGPSANVYVAASLPSAIVPTEDMQPHETHRRLEDLLGPHWTSENFQKCHPISRTANVPLNDQTMRDPSAEEEDESTGQTITDQQKTYMKRCKLRSTSASADKAKAKRGRKRKPRNSAIPPHPPAAIITTALVSRLSSQTQKAQEMAWDLAQIIGIQRGLHQNPEQLRAFQEIALHTIQGSGTQLLMYIGGRGGTGKSYLIETVQLLFECLGKSDELRLGAYTGIAASLIGGNTLHSLLSIGSSLKKPGAVTKRLSAEWMKVKYLIIDEVSMIGAQFLALISSKLKLARGDNPTESLKIFGGINMIFLGDFYQLSPPKEPSVYSYRLVRNPTFLQARDNNGLDAIAGAYLWRQVRRVVLLRIAKRQEGDSVFLEILDHVRNRSCTDNRGVQIRIQGKTIFELLRERELSQVASSEPNQLSLFEDAPVIVGNKETRDALNAAMLAAHASRIEENVQLYYSVDLIKGQQITYPACQTLWNLPSSATKDAFGILPLFRGMKVMITENLSVPFKIVNGSEGVVTDLQFSADESGKRYADVVYVRITGKGCEIQAPGLEPGIVPIFSTPTTVSKPVRVGNTAASSFSRRQVPLVPAYSYTDYKSQGRTLTRAIVDLASCTKTQGVYVMLSRVTSLAGLLILRPFPSSKILQAMTGELRDEVNRLEQLDAVHAASHATTFNMETPTNIVPISLHRAIEPSTYANGDVPMEID</sequence>
<comment type="cofactor">
    <cofactor evidence="1">
        <name>Mg(2+)</name>
        <dbReference type="ChEBI" id="CHEBI:18420"/>
    </cofactor>
</comment>
<evidence type="ECO:0000256" key="2">
    <source>
        <dbReference type="SAM" id="MobiDB-lite"/>
    </source>
</evidence>
<reference evidence="4 5" key="1">
    <citation type="journal article" date="2020" name="ISME J.">
        <title>Uncovering the hidden diversity of litter-decomposition mechanisms in mushroom-forming fungi.</title>
        <authorList>
            <person name="Floudas D."/>
            <person name="Bentzer J."/>
            <person name="Ahren D."/>
            <person name="Johansson T."/>
            <person name="Persson P."/>
            <person name="Tunlid A."/>
        </authorList>
    </citation>
    <scope>NUCLEOTIDE SEQUENCE [LARGE SCALE GENOMIC DNA]</scope>
    <source>
        <strain evidence="4 5">CBS 175.51</strain>
    </source>
</reference>
<dbReference type="Pfam" id="PF05970">
    <property type="entry name" value="PIF1"/>
    <property type="match status" value="1"/>
</dbReference>
<proteinExistence type="inferred from homology"/>
<dbReference type="GO" id="GO:0000723">
    <property type="term" value="P:telomere maintenance"/>
    <property type="evidence" value="ECO:0007669"/>
    <property type="project" value="InterPro"/>
</dbReference>
<dbReference type="InterPro" id="IPR010285">
    <property type="entry name" value="DNA_helicase_pif1-like_DEAD"/>
</dbReference>
<gene>
    <name evidence="4" type="ORF">D9611_010075</name>
</gene>
<feature type="region of interest" description="Disordered" evidence="2">
    <location>
        <begin position="554"/>
        <end position="619"/>
    </location>
</feature>
<organism evidence="4 5">
    <name type="scientific">Ephemerocybe angulata</name>
    <dbReference type="NCBI Taxonomy" id="980116"/>
    <lineage>
        <taxon>Eukaryota</taxon>
        <taxon>Fungi</taxon>
        <taxon>Dikarya</taxon>
        <taxon>Basidiomycota</taxon>
        <taxon>Agaricomycotina</taxon>
        <taxon>Agaricomycetes</taxon>
        <taxon>Agaricomycetidae</taxon>
        <taxon>Agaricales</taxon>
        <taxon>Agaricineae</taxon>
        <taxon>Psathyrellaceae</taxon>
        <taxon>Ephemerocybe</taxon>
    </lineage>
</organism>
<dbReference type="InterPro" id="IPR051055">
    <property type="entry name" value="PIF1_helicase"/>
</dbReference>
<feature type="compositionally biased region" description="Basic residues" evidence="2">
    <location>
        <begin position="601"/>
        <end position="611"/>
    </location>
</feature>
<feature type="region of interest" description="Disordered" evidence="2">
    <location>
        <begin position="347"/>
        <end position="377"/>
    </location>
</feature>
<dbReference type="OrthoDB" id="3267861at2759"/>
<keyword evidence="1" id="KW-0378">Hydrolase</keyword>
<keyword evidence="5" id="KW-1185">Reference proteome</keyword>
<protein>
    <recommendedName>
        <fullName evidence="1">ATP-dependent DNA helicase</fullName>
        <ecNumber evidence="1">5.6.2.3</ecNumber>
    </recommendedName>
</protein>
<feature type="region of interest" description="Disordered" evidence="2">
    <location>
        <begin position="59"/>
        <end position="78"/>
    </location>
</feature>
<comment type="catalytic activity">
    <reaction evidence="1">
        <text>ATP + H2O = ADP + phosphate + H(+)</text>
        <dbReference type="Rhea" id="RHEA:13065"/>
        <dbReference type="ChEBI" id="CHEBI:15377"/>
        <dbReference type="ChEBI" id="CHEBI:15378"/>
        <dbReference type="ChEBI" id="CHEBI:30616"/>
        <dbReference type="ChEBI" id="CHEBI:43474"/>
        <dbReference type="ChEBI" id="CHEBI:456216"/>
        <dbReference type="EC" id="5.6.2.3"/>
    </reaction>
</comment>
<keyword evidence="1" id="KW-0347">Helicase</keyword>
<dbReference type="PANTHER" id="PTHR47642:SF5">
    <property type="entry name" value="ATP-DEPENDENT DNA HELICASE"/>
    <property type="match status" value="1"/>
</dbReference>
<dbReference type="GO" id="GO:0006281">
    <property type="term" value="P:DNA repair"/>
    <property type="evidence" value="ECO:0007669"/>
    <property type="project" value="UniProtKB-KW"/>
</dbReference>
<feature type="compositionally biased region" description="Polar residues" evidence="2">
    <location>
        <begin position="368"/>
        <end position="377"/>
    </location>
</feature>
<keyword evidence="1" id="KW-0234">DNA repair</keyword>
<comment type="similarity">
    <text evidence="1">Belongs to the helicase family.</text>
</comment>
<dbReference type="GO" id="GO:0043139">
    <property type="term" value="F:5'-3' DNA helicase activity"/>
    <property type="evidence" value="ECO:0007669"/>
    <property type="project" value="UniProtKB-EC"/>
</dbReference>
<keyword evidence="1" id="KW-0547">Nucleotide-binding</keyword>
<accession>A0A8H5EVN3</accession>
<dbReference type="PANTHER" id="PTHR47642">
    <property type="entry name" value="ATP-DEPENDENT DNA HELICASE"/>
    <property type="match status" value="1"/>
</dbReference>
<keyword evidence="1" id="KW-0227">DNA damage</keyword>
<feature type="compositionally biased region" description="Polar residues" evidence="2">
    <location>
        <begin position="573"/>
        <end position="583"/>
    </location>
</feature>
<dbReference type="GO" id="GO:0016787">
    <property type="term" value="F:hydrolase activity"/>
    <property type="evidence" value="ECO:0007669"/>
    <property type="project" value="UniProtKB-KW"/>
</dbReference>
<comment type="caution">
    <text evidence="4">The sequence shown here is derived from an EMBL/GenBank/DDBJ whole genome shotgun (WGS) entry which is preliminary data.</text>
</comment>
<keyword evidence="1" id="KW-0067">ATP-binding</keyword>
<keyword evidence="1" id="KW-0233">DNA recombination</keyword>
<evidence type="ECO:0000313" key="4">
    <source>
        <dbReference type="EMBL" id="KAF5313723.1"/>
    </source>
</evidence>
<feature type="compositionally biased region" description="Low complexity" evidence="2">
    <location>
        <begin position="356"/>
        <end position="367"/>
    </location>
</feature>
<dbReference type="EC" id="5.6.2.3" evidence="1"/>
<dbReference type="EMBL" id="JAACJK010000223">
    <property type="protein sequence ID" value="KAF5313723.1"/>
    <property type="molecule type" value="Genomic_DNA"/>
</dbReference>
<feature type="domain" description="DNA helicase Pif1-like DEAD-box helicase" evidence="3">
    <location>
        <begin position="659"/>
        <end position="813"/>
    </location>
</feature>
<name>A0A8H5EVN3_9AGAR</name>
<dbReference type="Proteomes" id="UP000541558">
    <property type="component" value="Unassembled WGS sequence"/>
</dbReference>
<evidence type="ECO:0000259" key="3">
    <source>
        <dbReference type="Pfam" id="PF05970"/>
    </source>
</evidence>
<dbReference type="SUPFAM" id="SSF52540">
    <property type="entry name" value="P-loop containing nucleoside triphosphate hydrolases"/>
    <property type="match status" value="2"/>
</dbReference>
<dbReference type="Gene3D" id="3.40.50.300">
    <property type="entry name" value="P-loop containing nucleotide triphosphate hydrolases"/>
    <property type="match status" value="1"/>
</dbReference>
<dbReference type="GO" id="GO:0006310">
    <property type="term" value="P:DNA recombination"/>
    <property type="evidence" value="ECO:0007669"/>
    <property type="project" value="UniProtKB-KW"/>
</dbReference>